<dbReference type="GO" id="GO:0000245">
    <property type="term" value="P:spliceosomal complex assembly"/>
    <property type="evidence" value="ECO:0007669"/>
    <property type="project" value="TreeGrafter"/>
</dbReference>
<evidence type="ECO:0000256" key="5">
    <source>
        <dbReference type="ARBA" id="ARBA00022777"/>
    </source>
</evidence>
<dbReference type="InterPro" id="IPR051334">
    <property type="entry name" value="SRPK"/>
</dbReference>
<dbReference type="InterPro" id="IPR008271">
    <property type="entry name" value="Ser/Thr_kinase_AS"/>
</dbReference>
<evidence type="ECO:0000313" key="12">
    <source>
        <dbReference type="Proteomes" id="UP000014500"/>
    </source>
</evidence>
<keyword evidence="4" id="KW-0547">Nucleotide-binding</keyword>
<dbReference type="PhylomeDB" id="T1J8W1"/>
<dbReference type="Proteomes" id="UP000014500">
    <property type="component" value="Unassembled WGS sequence"/>
</dbReference>
<comment type="catalytic activity">
    <reaction evidence="8">
        <text>L-seryl-[protein] + ATP = O-phospho-L-seryl-[protein] + ADP + H(+)</text>
        <dbReference type="Rhea" id="RHEA:17989"/>
        <dbReference type="Rhea" id="RHEA-COMP:9863"/>
        <dbReference type="Rhea" id="RHEA-COMP:11604"/>
        <dbReference type="ChEBI" id="CHEBI:15378"/>
        <dbReference type="ChEBI" id="CHEBI:29999"/>
        <dbReference type="ChEBI" id="CHEBI:30616"/>
        <dbReference type="ChEBI" id="CHEBI:83421"/>
        <dbReference type="ChEBI" id="CHEBI:456216"/>
        <dbReference type="EC" id="2.7.11.1"/>
    </reaction>
</comment>
<keyword evidence="2" id="KW-0723">Serine/threonine-protein kinase</keyword>
<keyword evidence="5" id="KW-0418">Kinase</keyword>
<dbReference type="GO" id="GO:0005524">
    <property type="term" value="F:ATP binding"/>
    <property type="evidence" value="ECO:0007669"/>
    <property type="project" value="UniProtKB-KW"/>
</dbReference>
<protein>
    <recommendedName>
        <fullName evidence="1">non-specific serine/threonine protein kinase</fullName>
        <ecNumber evidence="1">2.7.11.1</ecNumber>
    </recommendedName>
</protein>
<dbReference type="GO" id="GO:0004674">
    <property type="term" value="F:protein serine/threonine kinase activity"/>
    <property type="evidence" value="ECO:0007669"/>
    <property type="project" value="UniProtKB-KW"/>
</dbReference>
<dbReference type="FunFam" id="1.10.510.10:FF:000275">
    <property type="entry name" value="SRSF protein kinase 2 isoform X3"/>
    <property type="match status" value="1"/>
</dbReference>
<feature type="region of interest" description="Disordered" evidence="9">
    <location>
        <begin position="1"/>
        <end position="33"/>
    </location>
</feature>
<feature type="domain" description="Protein kinase" evidence="10">
    <location>
        <begin position="55"/>
        <end position="326"/>
    </location>
</feature>
<keyword evidence="6" id="KW-0067">ATP-binding</keyword>
<dbReference type="PANTHER" id="PTHR47634:SF9">
    <property type="entry name" value="PROTEIN KINASE DOMAIN-CONTAINING PROTEIN-RELATED"/>
    <property type="match status" value="1"/>
</dbReference>
<evidence type="ECO:0000256" key="9">
    <source>
        <dbReference type="SAM" id="MobiDB-lite"/>
    </source>
</evidence>
<dbReference type="InterPro" id="IPR000719">
    <property type="entry name" value="Prot_kinase_dom"/>
</dbReference>
<dbReference type="PROSITE" id="PS00108">
    <property type="entry name" value="PROTEIN_KINASE_ST"/>
    <property type="match status" value="1"/>
</dbReference>
<dbReference type="PROSITE" id="PS50011">
    <property type="entry name" value="PROTEIN_KINASE_DOM"/>
    <property type="match status" value="1"/>
</dbReference>
<comment type="catalytic activity">
    <reaction evidence="7">
        <text>L-threonyl-[protein] + ATP = O-phospho-L-threonyl-[protein] + ADP + H(+)</text>
        <dbReference type="Rhea" id="RHEA:46608"/>
        <dbReference type="Rhea" id="RHEA-COMP:11060"/>
        <dbReference type="Rhea" id="RHEA-COMP:11605"/>
        <dbReference type="ChEBI" id="CHEBI:15378"/>
        <dbReference type="ChEBI" id="CHEBI:30013"/>
        <dbReference type="ChEBI" id="CHEBI:30616"/>
        <dbReference type="ChEBI" id="CHEBI:61977"/>
        <dbReference type="ChEBI" id="CHEBI:456216"/>
        <dbReference type="EC" id="2.7.11.1"/>
    </reaction>
</comment>
<dbReference type="SUPFAM" id="SSF56112">
    <property type="entry name" value="Protein kinase-like (PK-like)"/>
    <property type="match status" value="1"/>
</dbReference>
<evidence type="ECO:0000256" key="3">
    <source>
        <dbReference type="ARBA" id="ARBA00022679"/>
    </source>
</evidence>
<keyword evidence="3" id="KW-0808">Transferase</keyword>
<dbReference type="GO" id="GO:0005634">
    <property type="term" value="C:nucleus"/>
    <property type="evidence" value="ECO:0007669"/>
    <property type="project" value="TreeGrafter"/>
</dbReference>
<evidence type="ECO:0000256" key="1">
    <source>
        <dbReference type="ARBA" id="ARBA00012513"/>
    </source>
</evidence>
<dbReference type="PANTHER" id="PTHR47634">
    <property type="entry name" value="PROTEIN KINASE DOMAIN-CONTAINING PROTEIN-RELATED"/>
    <property type="match status" value="1"/>
</dbReference>
<evidence type="ECO:0000256" key="7">
    <source>
        <dbReference type="ARBA" id="ARBA00047899"/>
    </source>
</evidence>
<dbReference type="Gene3D" id="3.30.200.20">
    <property type="entry name" value="Phosphorylase Kinase, domain 1"/>
    <property type="match status" value="1"/>
</dbReference>
<evidence type="ECO:0000256" key="6">
    <source>
        <dbReference type="ARBA" id="ARBA00022840"/>
    </source>
</evidence>
<name>T1J8W1_STRMM</name>
<dbReference type="EnsemblMetazoa" id="SMAR010151-RA">
    <property type="protein sequence ID" value="SMAR010151-PA"/>
    <property type="gene ID" value="SMAR010151"/>
</dbReference>
<evidence type="ECO:0000256" key="8">
    <source>
        <dbReference type="ARBA" id="ARBA00048679"/>
    </source>
</evidence>
<evidence type="ECO:0000256" key="4">
    <source>
        <dbReference type="ARBA" id="ARBA00022741"/>
    </source>
</evidence>
<dbReference type="AlphaFoldDB" id="T1J8W1"/>
<dbReference type="Pfam" id="PF00069">
    <property type="entry name" value="Pkinase"/>
    <property type="match status" value="2"/>
</dbReference>
<dbReference type="SMART" id="SM00220">
    <property type="entry name" value="S_TKc"/>
    <property type="match status" value="1"/>
</dbReference>
<evidence type="ECO:0000256" key="2">
    <source>
        <dbReference type="ARBA" id="ARBA00022527"/>
    </source>
</evidence>
<keyword evidence="12" id="KW-1185">Reference proteome</keyword>
<sequence>MRNLVNTKPHAFVPRTLTPEHKTFDSDDEEQEDQESYCKDGYHPVQIGEIFNQKYLIIRKLGWGGFSNRLALLGPLRPLKIVKSAECDTRAALNEINLLKRTRELDTLGQSKGKIVELLDNFTISGINGTHICMVLKSGSIGFPITKVKNIIRQVLEGLDYLHTTCKIIHTDIKPENICLNQNGVCKLSFSQWEKLRSKLPAHLLTRLTEELKIDQREVDHVCEMPVKIVDLGNACWVNNHFSDTIQSRSYRSPEVILRWGYGSSADIWSTACMAFELATQQNLFPVREDTAGKFYTKDEIHLGSIVGLLGDVPEWLAFSSRHARK</sequence>
<reference evidence="11" key="2">
    <citation type="submission" date="2015-02" db="UniProtKB">
        <authorList>
            <consortium name="EnsemblMetazoa"/>
        </authorList>
    </citation>
    <scope>IDENTIFICATION</scope>
</reference>
<dbReference type="HOGENOM" id="CLU_000288_81_13_1"/>
<proteinExistence type="predicted"/>
<dbReference type="EMBL" id="JH431968">
    <property type="status" value="NOT_ANNOTATED_CDS"/>
    <property type="molecule type" value="Genomic_DNA"/>
</dbReference>
<evidence type="ECO:0000259" key="10">
    <source>
        <dbReference type="PROSITE" id="PS50011"/>
    </source>
</evidence>
<dbReference type="InterPro" id="IPR011009">
    <property type="entry name" value="Kinase-like_dom_sf"/>
</dbReference>
<dbReference type="Gene3D" id="1.10.510.10">
    <property type="entry name" value="Transferase(Phosphotransferase) domain 1"/>
    <property type="match status" value="1"/>
</dbReference>
<organism evidence="11 12">
    <name type="scientific">Strigamia maritima</name>
    <name type="common">European centipede</name>
    <name type="synonym">Geophilus maritimus</name>
    <dbReference type="NCBI Taxonomy" id="126957"/>
    <lineage>
        <taxon>Eukaryota</taxon>
        <taxon>Metazoa</taxon>
        <taxon>Ecdysozoa</taxon>
        <taxon>Arthropoda</taxon>
        <taxon>Myriapoda</taxon>
        <taxon>Chilopoda</taxon>
        <taxon>Pleurostigmophora</taxon>
        <taxon>Geophilomorpha</taxon>
        <taxon>Linotaeniidae</taxon>
        <taxon>Strigamia</taxon>
    </lineage>
</organism>
<reference evidence="12" key="1">
    <citation type="submission" date="2011-05" db="EMBL/GenBank/DDBJ databases">
        <authorList>
            <person name="Richards S.R."/>
            <person name="Qu J."/>
            <person name="Jiang H."/>
            <person name="Jhangiani S.N."/>
            <person name="Agravi P."/>
            <person name="Goodspeed R."/>
            <person name="Gross S."/>
            <person name="Mandapat C."/>
            <person name="Jackson L."/>
            <person name="Mathew T."/>
            <person name="Pu L."/>
            <person name="Thornton R."/>
            <person name="Saada N."/>
            <person name="Wilczek-Boney K.B."/>
            <person name="Lee S."/>
            <person name="Kovar C."/>
            <person name="Wu Y."/>
            <person name="Scherer S.E."/>
            <person name="Worley K.C."/>
            <person name="Muzny D.M."/>
            <person name="Gibbs R."/>
        </authorList>
    </citation>
    <scope>NUCLEOTIDE SEQUENCE</scope>
    <source>
        <strain evidence="12">Brora</strain>
    </source>
</reference>
<dbReference type="STRING" id="126957.T1J8W1"/>
<accession>T1J8W1</accession>
<dbReference type="eggNOG" id="KOG1290">
    <property type="taxonomic scope" value="Eukaryota"/>
</dbReference>
<dbReference type="EC" id="2.7.11.1" evidence="1"/>
<evidence type="ECO:0000313" key="11">
    <source>
        <dbReference type="EnsemblMetazoa" id="SMAR010151-PA"/>
    </source>
</evidence>
<dbReference type="GO" id="GO:0005737">
    <property type="term" value="C:cytoplasm"/>
    <property type="evidence" value="ECO:0007669"/>
    <property type="project" value="TreeGrafter"/>
</dbReference>
<dbReference type="GO" id="GO:0050684">
    <property type="term" value="P:regulation of mRNA processing"/>
    <property type="evidence" value="ECO:0007669"/>
    <property type="project" value="TreeGrafter"/>
</dbReference>